<dbReference type="SUPFAM" id="SSF50494">
    <property type="entry name" value="Trypsin-like serine proteases"/>
    <property type="match status" value="1"/>
</dbReference>
<keyword evidence="2 12" id="KW-0645">Protease</keyword>
<evidence type="ECO:0000256" key="1">
    <source>
        <dbReference type="ARBA" id="ARBA00007664"/>
    </source>
</evidence>
<dbReference type="OrthoDB" id="8781117at2"/>
<dbReference type="InterPro" id="IPR001316">
    <property type="entry name" value="Pept_S1A_streptogrisin"/>
</dbReference>
<dbReference type="EMBL" id="BMUB01000004">
    <property type="protein sequence ID" value="GGU69799.1"/>
    <property type="molecule type" value="Genomic_DNA"/>
</dbReference>
<evidence type="ECO:0000256" key="6">
    <source>
        <dbReference type="ARBA" id="ARBA00023145"/>
    </source>
</evidence>
<dbReference type="EMBL" id="JPRF03000023">
    <property type="protein sequence ID" value="OEV36746.1"/>
    <property type="molecule type" value="Genomic_DNA"/>
</dbReference>
<feature type="domain" description="Peptidase S1A alpha-lytic prodomain" evidence="11">
    <location>
        <begin position="132"/>
        <end position="188"/>
    </location>
</feature>
<evidence type="ECO:0000256" key="4">
    <source>
        <dbReference type="ARBA" id="ARBA00022801"/>
    </source>
</evidence>
<dbReference type="Pfam" id="PF02983">
    <property type="entry name" value="Pro_Al_protease"/>
    <property type="match status" value="1"/>
</dbReference>
<dbReference type="Proteomes" id="UP000610124">
    <property type="component" value="Unassembled WGS sequence"/>
</dbReference>
<evidence type="ECO:0000256" key="9">
    <source>
        <dbReference type="PIRSR" id="PIRSR001134-2"/>
    </source>
</evidence>
<evidence type="ECO:0000313" key="13">
    <source>
        <dbReference type="EMBL" id="OEV36746.1"/>
    </source>
</evidence>
<organism evidence="13 14">
    <name type="scientific">Kitasatospora aureofaciens</name>
    <name type="common">Streptomyces aureofaciens</name>
    <dbReference type="NCBI Taxonomy" id="1894"/>
    <lineage>
        <taxon>Bacteria</taxon>
        <taxon>Bacillati</taxon>
        <taxon>Actinomycetota</taxon>
        <taxon>Actinomycetes</taxon>
        <taxon>Kitasatosporales</taxon>
        <taxon>Streptomycetaceae</taxon>
        <taxon>Kitasatospora</taxon>
    </lineage>
</organism>
<keyword evidence="6" id="KW-0865">Zymogen</keyword>
<keyword evidence="5" id="KW-0720">Serine protease</keyword>
<keyword evidence="7 9" id="KW-1015">Disulfide bond</keyword>
<reference evidence="13" key="4">
    <citation type="submission" date="2016-08" db="EMBL/GenBank/DDBJ databases">
        <title>Sequencing, Assembly and Comparative Genomics of S. aureofaciens ATCC 10762.</title>
        <authorList>
            <person name="Gradnigo J.S."/>
            <person name="Johnson N."/>
            <person name="Somerville G.A."/>
        </authorList>
    </citation>
    <scope>NUCLEOTIDE SEQUENCE [LARGE SCALE GENOMIC DNA]</scope>
    <source>
        <strain evidence="13">ATCC 10762</strain>
    </source>
</reference>
<dbReference type="Gene3D" id="3.30.300.50">
    <property type="match status" value="2"/>
</dbReference>
<dbReference type="InterPro" id="IPR009003">
    <property type="entry name" value="Peptidase_S1_PA"/>
</dbReference>
<keyword evidence="14" id="KW-1185">Reference proteome</keyword>
<comment type="similarity">
    <text evidence="1">Belongs to the peptidase S1 family.</text>
</comment>
<accession>A0A8H9HJ61</accession>
<dbReference type="InterPro" id="IPR037295">
    <property type="entry name" value="Alpha-lytic_protease_prodomain"/>
</dbReference>
<feature type="active site" description="Charge relay system" evidence="8">
    <location>
        <position position="349"/>
    </location>
</feature>
<feature type="signal peptide" evidence="10">
    <location>
        <begin position="1"/>
        <end position="25"/>
    </location>
</feature>
<feature type="active site" description="Charge relay system" evidence="8">
    <location>
        <position position="268"/>
    </location>
</feature>
<evidence type="ECO:0000256" key="2">
    <source>
        <dbReference type="ARBA" id="ARBA00022670"/>
    </source>
</evidence>
<name>A0A1E7N7S0_KITAU</name>
<dbReference type="Gene3D" id="2.40.10.10">
    <property type="entry name" value="Trypsin-like serine proteases"/>
    <property type="match status" value="2"/>
</dbReference>
<dbReference type="InterPro" id="IPR035070">
    <property type="entry name" value="Streptogrisin_prodomain"/>
</dbReference>
<reference evidence="13 14" key="2">
    <citation type="submission" date="2014-07" db="EMBL/GenBank/DDBJ databases">
        <authorList>
            <person name="Zhang J.E."/>
            <person name="Yang H."/>
            <person name="Guo J."/>
            <person name="Deng Z."/>
            <person name="Luo H."/>
            <person name="Luo M."/>
            <person name="Zhao B."/>
        </authorList>
    </citation>
    <scope>NUCLEOTIDE SEQUENCE [LARGE SCALE GENOMIC DNA]</scope>
    <source>
        <strain evidence="13">ATCC 10762</strain>
        <strain evidence="14">ATCC 10762 / DSM 40127 / CCM 3239 / JCM 4008 / LMG 5968 / NBRC 12843 / NCIMB 8234 / A-377</strain>
    </source>
</reference>
<dbReference type="PIRSF" id="PIRSF001134">
    <property type="entry name" value="Streptogrisin"/>
    <property type="match status" value="1"/>
</dbReference>
<dbReference type="RefSeq" id="WP_050366335.1">
    <property type="nucleotide sequence ID" value="NZ_BMUB01000004.1"/>
</dbReference>
<comment type="caution">
    <text evidence="13">The sequence shown here is derived from an EMBL/GenBank/DDBJ whole genome shotgun (WGS) entry which is preliminary data.</text>
</comment>
<reference evidence="12 15" key="1">
    <citation type="journal article" date="2014" name="Int. J. Syst. Evol. Microbiol.">
        <title>Complete genome sequence of Corynebacterium casei LMG S-19264T (=DSM 44701T), isolated from a smear-ripened cheese.</title>
        <authorList>
            <consortium name="US DOE Joint Genome Institute (JGI-PGF)"/>
            <person name="Walter F."/>
            <person name="Albersmeier A."/>
            <person name="Kalinowski J."/>
            <person name="Ruckert C."/>
        </authorList>
    </citation>
    <scope>NUCLEOTIDE SEQUENCE [LARGE SCALE GENOMIC DNA]</scope>
    <source>
        <strain evidence="12 15">JCM 4434</strain>
    </source>
</reference>
<protein>
    <submittedName>
        <fullName evidence="12">Serine protease</fullName>
    </submittedName>
</protein>
<evidence type="ECO:0000256" key="5">
    <source>
        <dbReference type="ARBA" id="ARBA00022825"/>
    </source>
</evidence>
<feature type="disulfide bond" evidence="9">
    <location>
        <begin position="221"/>
        <end position="241"/>
    </location>
</feature>
<accession>A0A1E7N7S0</accession>
<evidence type="ECO:0000256" key="7">
    <source>
        <dbReference type="ARBA" id="ARBA00023157"/>
    </source>
</evidence>
<dbReference type="Proteomes" id="UP000037395">
    <property type="component" value="Unassembled WGS sequence"/>
</dbReference>
<reference evidence="12" key="5">
    <citation type="submission" date="2020-09" db="EMBL/GenBank/DDBJ databases">
        <authorList>
            <person name="Sun Q."/>
            <person name="Ohkuma M."/>
        </authorList>
    </citation>
    <scope>NUCLEOTIDE SEQUENCE</scope>
    <source>
        <strain evidence="12">JCM 4434</strain>
    </source>
</reference>
<dbReference type="SUPFAM" id="SSF54806">
    <property type="entry name" value="Alpha-lytic protease prodomain"/>
    <property type="match status" value="1"/>
</dbReference>
<proteinExistence type="inferred from homology"/>
<gene>
    <name evidence="12" type="ORF">GCM10010502_21370</name>
    <name evidence="13" type="ORF">HS99_0027400</name>
</gene>
<feature type="disulfide bond" evidence="9">
    <location>
        <begin position="343"/>
        <end position="370"/>
    </location>
</feature>
<dbReference type="InterPro" id="IPR043504">
    <property type="entry name" value="Peptidase_S1_PA_chymotrypsin"/>
</dbReference>
<reference evidence="14" key="3">
    <citation type="submission" date="2016-08" db="EMBL/GenBank/DDBJ databases">
        <title>Sequencing, assembly and comparative genomics of S. aureofaciens ATCC 10762.</title>
        <authorList>
            <person name="Gradnigo J.S."/>
            <person name="Johnson N."/>
            <person name="Somerville G.A."/>
        </authorList>
    </citation>
    <scope>NUCLEOTIDE SEQUENCE [LARGE SCALE GENOMIC DNA]</scope>
    <source>
        <strain evidence="14">ATCC 10762 / DSM 40127 / CCM 3239 / JCM 4008 / LMG 5968 / NBRC 12843 / NCIMB 8234 / A-377</strain>
    </source>
</reference>
<dbReference type="GeneID" id="97485274"/>
<evidence type="ECO:0000259" key="11">
    <source>
        <dbReference type="Pfam" id="PF02983"/>
    </source>
</evidence>
<evidence type="ECO:0000313" key="15">
    <source>
        <dbReference type="Proteomes" id="UP000610124"/>
    </source>
</evidence>
<evidence type="ECO:0000256" key="8">
    <source>
        <dbReference type="PIRSR" id="PIRSR001134-1"/>
    </source>
</evidence>
<dbReference type="GO" id="GO:0006508">
    <property type="term" value="P:proteolysis"/>
    <property type="evidence" value="ECO:0007669"/>
    <property type="project" value="UniProtKB-KW"/>
</dbReference>
<keyword evidence="4" id="KW-0378">Hydrolase</keyword>
<evidence type="ECO:0000256" key="3">
    <source>
        <dbReference type="ARBA" id="ARBA00022729"/>
    </source>
</evidence>
<dbReference type="AlphaFoldDB" id="A0A1E7N7S0"/>
<evidence type="ECO:0000313" key="14">
    <source>
        <dbReference type="Proteomes" id="UP000037395"/>
    </source>
</evidence>
<evidence type="ECO:0000256" key="10">
    <source>
        <dbReference type="SAM" id="SignalP"/>
    </source>
</evidence>
<keyword evidence="3 10" id="KW-0732">Signal</keyword>
<dbReference type="CDD" id="cd21112">
    <property type="entry name" value="alphaLP-like"/>
    <property type="match status" value="1"/>
</dbReference>
<dbReference type="GO" id="GO:0005576">
    <property type="term" value="C:extracellular region"/>
    <property type="evidence" value="ECO:0007669"/>
    <property type="project" value="InterPro"/>
</dbReference>
<dbReference type="GO" id="GO:0004252">
    <property type="term" value="F:serine-type endopeptidase activity"/>
    <property type="evidence" value="ECO:0007669"/>
    <property type="project" value="InterPro"/>
</dbReference>
<feature type="disulfide bond" evidence="9">
    <location>
        <begin position="307"/>
        <end position="317"/>
    </location>
</feature>
<evidence type="ECO:0000313" key="12">
    <source>
        <dbReference type="EMBL" id="GGU69799.1"/>
    </source>
</evidence>
<dbReference type="InterPro" id="IPR004236">
    <property type="entry name" value="Pept_S1_alpha_lytic"/>
</dbReference>
<sequence>MLRIRALAVAAAFATVALTAAPAVSAPADDPSIAAALDAPDLAAPARTAAVPPALLHAMQRDLGLAPQAAAERIAREGRAAAVRGALTRALGDHWAGAWIDGPQAELVVATTDASAARTITAHGGRATVVRHPLKTLDQAKAALDRASRGAAPEATPLWYVDVRANTVVVQSADDARTGAFLEQAGVDRALVRVERATAAPRPLADLHGGDAYYIDNAARCSIGFPVTQNGQPGFVSAGHCGQPGSNATASDGSSIGTFQGSTFPGNDWSWVAADPGWTAQPQVNDYAGGAVTVGGSTEQSVGGSVCRSGSTTGWHCGTVEEQNATVNYQEGSVYGVTRTDVCAEPGDSGGSFISGNQAQGVTSGGSGDCSSGGETYFQPVNPILSTYGLTLATG</sequence>
<feature type="chain" id="PRO_5044058301" evidence="10">
    <location>
        <begin position="26"/>
        <end position="395"/>
    </location>
</feature>
<dbReference type="PRINTS" id="PR00861">
    <property type="entry name" value="ALYTICPTASE"/>
</dbReference>
<feature type="active site" description="Charge relay system" evidence="8">
    <location>
        <position position="240"/>
    </location>
</feature>